<dbReference type="PANTHER" id="PTHR15189:SF7">
    <property type="entry name" value="BRISC AND BRCA1-A COMPLEX MEMBER 2"/>
    <property type="match status" value="1"/>
</dbReference>
<evidence type="ECO:0000256" key="11">
    <source>
        <dbReference type="ARBA" id="ARBA00022853"/>
    </source>
</evidence>
<keyword evidence="19" id="KW-1185">Reference proteome</keyword>
<keyword evidence="4" id="KW-0963">Cytoplasm</keyword>
<evidence type="ECO:0000256" key="4">
    <source>
        <dbReference type="ARBA" id="ARBA00022490"/>
    </source>
</evidence>
<keyword evidence="13" id="KW-0539">Nucleus</keyword>
<keyword evidence="12" id="KW-0234">DNA repair</keyword>
<evidence type="ECO:0000256" key="7">
    <source>
        <dbReference type="ARBA" id="ARBA00022737"/>
    </source>
</evidence>
<evidence type="ECO:0000256" key="6">
    <source>
        <dbReference type="ARBA" id="ARBA00022703"/>
    </source>
</evidence>
<dbReference type="GO" id="GO:0006302">
    <property type="term" value="P:double-strand break repair"/>
    <property type="evidence" value="ECO:0007669"/>
    <property type="project" value="TreeGrafter"/>
</dbReference>
<evidence type="ECO:0000256" key="1">
    <source>
        <dbReference type="ARBA" id="ARBA00004123"/>
    </source>
</evidence>
<sequence>MSAGALPPLIEAQLSYVVKHSSPSIRVDQIWSGGKNTTHCDRFTLLIPFCLDYIRWDVIYNAHSPFAAPDIIFGAEDEGFEPLSVYCEGEGEAWSKSSLSNWNSRDPSKLLSLIHELRDIYKSYQRTRVGELDDDRLKFEISTIVSREEIEVCVVTGPERPEEVKFSVPLLDVDLNKLLHNFPWRHQQKIHVQVVFPVSRKYSAPSAPRIKLVSSPDLKTLFSVDDVKLPQWLDGMCMAEYLPILEDNLKVQIVEAIASVGARRRFIEALAPIFGRPLEADQVFCRRASVLAISGIVSVLVHFHIPTQFPKQQPVLVMQSCQHFTQGVPIMSPPVSDYPWSPRWEPSQMVERIFDFLVDECSNFKMQCTAAI</sequence>
<accession>A0AAV9DT76</accession>
<comment type="similarity">
    <text evidence="15">Belongs to the BABAM2 family.</text>
</comment>
<evidence type="ECO:0000313" key="18">
    <source>
        <dbReference type="EMBL" id="KAK1304157.1"/>
    </source>
</evidence>
<evidence type="ECO:0000256" key="10">
    <source>
        <dbReference type="ARBA" id="ARBA00022786"/>
    </source>
</evidence>
<evidence type="ECO:0000256" key="14">
    <source>
        <dbReference type="ARBA" id="ARBA00023306"/>
    </source>
</evidence>
<dbReference type="Proteomes" id="UP001180020">
    <property type="component" value="Unassembled WGS sequence"/>
</dbReference>
<comment type="subcellular location">
    <subcellularLocation>
        <location evidence="2">Cytoplasm</location>
    </subcellularLocation>
    <subcellularLocation>
        <location evidence="1">Nucleus</location>
    </subcellularLocation>
</comment>
<gene>
    <name evidence="18" type="ORF">QJS10_CPB11g01953</name>
</gene>
<keyword evidence="6" id="KW-0053">Apoptosis</keyword>
<dbReference type="GO" id="GO:0070552">
    <property type="term" value="C:BRISC complex"/>
    <property type="evidence" value="ECO:0007669"/>
    <property type="project" value="InterPro"/>
</dbReference>
<dbReference type="GO" id="GO:0006325">
    <property type="term" value="P:chromatin organization"/>
    <property type="evidence" value="ECO:0007669"/>
    <property type="project" value="UniProtKB-KW"/>
</dbReference>
<organism evidence="18 19">
    <name type="scientific">Acorus calamus</name>
    <name type="common">Sweet flag</name>
    <dbReference type="NCBI Taxonomy" id="4465"/>
    <lineage>
        <taxon>Eukaryota</taxon>
        <taxon>Viridiplantae</taxon>
        <taxon>Streptophyta</taxon>
        <taxon>Embryophyta</taxon>
        <taxon>Tracheophyta</taxon>
        <taxon>Spermatophyta</taxon>
        <taxon>Magnoliopsida</taxon>
        <taxon>Liliopsida</taxon>
        <taxon>Acoraceae</taxon>
        <taxon>Acorus</taxon>
    </lineage>
</organism>
<dbReference type="EMBL" id="JAUJYO010000011">
    <property type="protein sequence ID" value="KAK1304157.1"/>
    <property type="molecule type" value="Genomic_DNA"/>
</dbReference>
<evidence type="ECO:0000256" key="9">
    <source>
        <dbReference type="ARBA" id="ARBA00022776"/>
    </source>
</evidence>
<evidence type="ECO:0000256" key="17">
    <source>
        <dbReference type="ARBA" id="ARBA00032630"/>
    </source>
</evidence>
<keyword evidence="7" id="KW-0677">Repeat</keyword>
<keyword evidence="9" id="KW-0498">Mitosis</keyword>
<evidence type="ECO:0000256" key="13">
    <source>
        <dbReference type="ARBA" id="ARBA00023242"/>
    </source>
</evidence>
<evidence type="ECO:0000256" key="12">
    <source>
        <dbReference type="ARBA" id="ARBA00023204"/>
    </source>
</evidence>
<name>A0AAV9DT76_ACOCL</name>
<evidence type="ECO:0000256" key="16">
    <source>
        <dbReference type="ARBA" id="ARBA00032491"/>
    </source>
</evidence>
<evidence type="ECO:0000256" key="8">
    <source>
        <dbReference type="ARBA" id="ARBA00022763"/>
    </source>
</evidence>
<dbReference type="InterPro" id="IPR010358">
    <property type="entry name" value="BRE"/>
</dbReference>
<reference evidence="18" key="2">
    <citation type="submission" date="2023-06" db="EMBL/GenBank/DDBJ databases">
        <authorList>
            <person name="Ma L."/>
            <person name="Liu K.-W."/>
            <person name="Li Z."/>
            <person name="Hsiao Y.-Y."/>
            <person name="Qi Y."/>
            <person name="Fu T."/>
            <person name="Tang G."/>
            <person name="Zhang D."/>
            <person name="Sun W.-H."/>
            <person name="Liu D.-K."/>
            <person name="Li Y."/>
            <person name="Chen G.-Z."/>
            <person name="Liu X.-D."/>
            <person name="Liao X.-Y."/>
            <person name="Jiang Y.-T."/>
            <person name="Yu X."/>
            <person name="Hao Y."/>
            <person name="Huang J."/>
            <person name="Zhao X.-W."/>
            <person name="Ke S."/>
            <person name="Chen Y.-Y."/>
            <person name="Wu W.-L."/>
            <person name="Hsu J.-L."/>
            <person name="Lin Y.-F."/>
            <person name="Huang M.-D."/>
            <person name="Li C.-Y."/>
            <person name="Huang L."/>
            <person name="Wang Z.-W."/>
            <person name="Zhao X."/>
            <person name="Zhong W.-Y."/>
            <person name="Peng D.-H."/>
            <person name="Ahmad S."/>
            <person name="Lan S."/>
            <person name="Zhang J.-S."/>
            <person name="Tsai W.-C."/>
            <person name="Van De Peer Y."/>
            <person name="Liu Z.-J."/>
        </authorList>
    </citation>
    <scope>NUCLEOTIDE SEQUENCE</scope>
    <source>
        <strain evidence="18">CP</strain>
        <tissue evidence="18">Leaves</tissue>
    </source>
</reference>
<evidence type="ECO:0000256" key="5">
    <source>
        <dbReference type="ARBA" id="ARBA00022618"/>
    </source>
</evidence>
<dbReference type="Pfam" id="PF06113">
    <property type="entry name" value="BRE"/>
    <property type="match status" value="1"/>
</dbReference>
<keyword evidence="8" id="KW-0227">DNA damage</keyword>
<dbReference type="PANTHER" id="PTHR15189">
    <property type="entry name" value="BRISC AND BRCA1-A COMPLEX MEMBER 2"/>
    <property type="match status" value="1"/>
</dbReference>
<protein>
    <recommendedName>
        <fullName evidence="3">BRISC and BRCA1-A complex member 2</fullName>
    </recommendedName>
    <alternativeName>
        <fullName evidence="16">BRCA1-A complex subunit BRE</fullName>
    </alternativeName>
    <alternativeName>
        <fullName evidence="17">BRCA1/BRCA2-containing complex subunit 45</fullName>
    </alternativeName>
</protein>
<keyword evidence="14" id="KW-0131">Cell cycle</keyword>
<reference evidence="18" key="1">
    <citation type="journal article" date="2023" name="Nat. Commun.">
        <title>Diploid and tetraploid genomes of Acorus and the evolution of monocots.</title>
        <authorList>
            <person name="Ma L."/>
            <person name="Liu K.W."/>
            <person name="Li Z."/>
            <person name="Hsiao Y.Y."/>
            <person name="Qi Y."/>
            <person name="Fu T."/>
            <person name="Tang G.D."/>
            <person name="Zhang D."/>
            <person name="Sun W.H."/>
            <person name="Liu D.K."/>
            <person name="Li Y."/>
            <person name="Chen G.Z."/>
            <person name="Liu X.D."/>
            <person name="Liao X.Y."/>
            <person name="Jiang Y.T."/>
            <person name="Yu X."/>
            <person name="Hao Y."/>
            <person name="Huang J."/>
            <person name="Zhao X.W."/>
            <person name="Ke S."/>
            <person name="Chen Y.Y."/>
            <person name="Wu W.L."/>
            <person name="Hsu J.L."/>
            <person name="Lin Y.F."/>
            <person name="Huang M.D."/>
            <person name="Li C.Y."/>
            <person name="Huang L."/>
            <person name="Wang Z.W."/>
            <person name="Zhao X."/>
            <person name="Zhong W.Y."/>
            <person name="Peng D.H."/>
            <person name="Ahmad S."/>
            <person name="Lan S."/>
            <person name="Zhang J.S."/>
            <person name="Tsai W.C."/>
            <person name="Van de Peer Y."/>
            <person name="Liu Z.J."/>
        </authorList>
    </citation>
    <scope>NUCLEOTIDE SEQUENCE</scope>
    <source>
        <strain evidence="18">CP</strain>
    </source>
</reference>
<dbReference type="AlphaFoldDB" id="A0AAV9DT76"/>
<evidence type="ECO:0000256" key="3">
    <source>
        <dbReference type="ARBA" id="ARBA00019438"/>
    </source>
</evidence>
<keyword evidence="11" id="KW-0156">Chromatin regulator</keyword>
<dbReference type="GO" id="GO:0051301">
    <property type="term" value="P:cell division"/>
    <property type="evidence" value="ECO:0007669"/>
    <property type="project" value="UniProtKB-KW"/>
</dbReference>
<keyword evidence="5" id="KW-0132">Cell division</keyword>
<dbReference type="GO" id="GO:0005737">
    <property type="term" value="C:cytoplasm"/>
    <property type="evidence" value="ECO:0007669"/>
    <property type="project" value="UniProtKB-SubCell"/>
</dbReference>
<keyword evidence="10" id="KW-0833">Ubl conjugation pathway</keyword>
<evidence type="ECO:0000313" key="19">
    <source>
        <dbReference type="Proteomes" id="UP001180020"/>
    </source>
</evidence>
<comment type="caution">
    <text evidence="18">The sequence shown here is derived from an EMBL/GenBank/DDBJ whole genome shotgun (WGS) entry which is preliminary data.</text>
</comment>
<evidence type="ECO:0000256" key="2">
    <source>
        <dbReference type="ARBA" id="ARBA00004496"/>
    </source>
</evidence>
<proteinExistence type="inferred from homology"/>
<evidence type="ECO:0000256" key="15">
    <source>
        <dbReference type="ARBA" id="ARBA00025766"/>
    </source>
</evidence>